<protein>
    <recommendedName>
        <fullName evidence="3">AbrB/MazE/SpoVT family DNA-binding domain-containing protein</fullName>
    </recommendedName>
</protein>
<proteinExistence type="predicted"/>
<comment type="caution">
    <text evidence="1">The sequence shown here is derived from an EMBL/GenBank/DDBJ whole genome shotgun (WGS) entry which is preliminary data.</text>
</comment>
<evidence type="ECO:0008006" key="3">
    <source>
        <dbReference type="Google" id="ProtNLM"/>
    </source>
</evidence>
<evidence type="ECO:0000313" key="1">
    <source>
        <dbReference type="EMBL" id="RQD89935.1"/>
    </source>
</evidence>
<name>A0A3R7XVI8_9EURY</name>
<dbReference type="Proteomes" id="UP000284763">
    <property type="component" value="Unassembled WGS sequence"/>
</dbReference>
<organism evidence="1 2">
    <name type="scientific">Methanosalsum natronophilum</name>
    <dbReference type="NCBI Taxonomy" id="768733"/>
    <lineage>
        <taxon>Archaea</taxon>
        <taxon>Methanobacteriati</taxon>
        <taxon>Methanobacteriota</taxon>
        <taxon>Stenosarchaea group</taxon>
        <taxon>Methanomicrobia</taxon>
        <taxon>Methanosarcinales</taxon>
        <taxon>Methanosarcinaceae</taxon>
        <taxon>Methanosalsum</taxon>
    </lineage>
</organism>
<accession>A0A3R7XVI8</accession>
<reference evidence="1 2" key="1">
    <citation type="submission" date="2018-08" db="EMBL/GenBank/DDBJ databases">
        <title>The metabolism and importance of syntrophic acetate oxidation coupled to methane or sulfide production in haloalkaline environments.</title>
        <authorList>
            <person name="Timmers P.H.A."/>
            <person name="Vavourakis C.D."/>
            <person name="Sorokin D.Y."/>
            <person name="Sinninghe Damste J.S."/>
            <person name="Muyzer G."/>
            <person name="Stams A.J.M."/>
            <person name="Plugge C.M."/>
        </authorList>
    </citation>
    <scope>NUCLEOTIDE SEQUENCE [LARGE SCALE GENOMIC DNA]</scope>
    <source>
        <strain evidence="1">MSAO_Arc3</strain>
    </source>
</reference>
<gene>
    <name evidence="1" type="ORF">D5R95_01955</name>
</gene>
<dbReference type="AlphaFoldDB" id="A0A3R7XVI8"/>
<dbReference type="EMBL" id="QZAB01000132">
    <property type="protein sequence ID" value="RQD89935.1"/>
    <property type="molecule type" value="Genomic_DNA"/>
</dbReference>
<evidence type="ECO:0000313" key="2">
    <source>
        <dbReference type="Proteomes" id="UP000284763"/>
    </source>
</evidence>
<sequence length="68" mass="7778">MFNFKKRKINKIGGSYMISLPHDWVRDIGYPKKVNVHMDKDKKLIVEVEGNVLANCSTASTEPSKEKI</sequence>